<dbReference type="OrthoDB" id="9760040at2"/>
<dbReference type="Pfam" id="PF05960">
    <property type="entry name" value="DUF885"/>
    <property type="match status" value="1"/>
</dbReference>
<sequence>MTAEQSAGGRPIDQLAEAYVTEAINQQPTLATALGIEGHDDQWDDFSPDGFADRAGHDRRTLAALHAATPSDERENTAKEAMIERLGLQTELYDAHIETSRVSVIADVAHEVREIFDLMPTDTADAWRNIAVRLQTIGNPLSGARQTLAREAADGNVSAARQITASVEQIRSWTGQTGSHDFFAELINDYPTEHGETLAGDLRRAADTARQAYIDYADWLEADLLPKAPSLDAVGEERYALNSRYFLGASIDLQETYQWGWAELERLQDQQRQIAQDLYGHSDIKAAYDALDADPARKIEGAEAFRDWMQALADQALADLSGTHFDIPEPIRRIECCLAPTHDGGIYYTGPTEDFSRPGRMWWAVPEGIDSFSTWKEVTTVYHEGVPGHHLQVAQNAYRSDLLNRWQRLLCWVSGHGEGWALYAERLMDDLGYLSDPGNRMGMLDAQALRAVRVIIDIGMHLQLRIPEHNRWDFRPGERWTPQAGLEFLMMNLATDEPTLRFELDRYLGWPGQAPSYKVGERIWLQAREEAKQRAGASFDLQQFHAQALNLGPMGLDPLRSALSRI</sequence>
<evidence type="ECO:0000313" key="2">
    <source>
        <dbReference type="Proteomes" id="UP000319263"/>
    </source>
</evidence>
<keyword evidence="2" id="KW-1185">Reference proteome</keyword>
<dbReference type="AlphaFoldDB" id="A0A516PX14"/>
<dbReference type="RefSeq" id="WP_143985675.1">
    <property type="nucleotide sequence ID" value="NZ_CP041692.1"/>
</dbReference>
<proteinExistence type="predicted"/>
<name>A0A516PX14_9ACTN</name>
<reference evidence="1 2" key="1">
    <citation type="submission" date="2019-07" db="EMBL/GenBank/DDBJ databases">
        <title>Microlunatus dokdonensis sp. nov. isolated from the rhizospheric soil of the wild plant Elymus tsukushiensis.</title>
        <authorList>
            <person name="Ghim S.-Y."/>
            <person name="Hwang Y.-J."/>
            <person name="Son J.-S."/>
            <person name="Shin J.-H."/>
        </authorList>
    </citation>
    <scope>NUCLEOTIDE SEQUENCE [LARGE SCALE GENOMIC DNA]</scope>
    <source>
        <strain evidence="1 2">KUDC0627</strain>
    </source>
</reference>
<dbReference type="InterPro" id="IPR010281">
    <property type="entry name" value="DUF885"/>
</dbReference>
<dbReference type="EMBL" id="CP041692">
    <property type="protein sequence ID" value="QDP95707.1"/>
    <property type="molecule type" value="Genomic_DNA"/>
</dbReference>
<accession>A0A516PX14</accession>
<dbReference type="KEGG" id="mik:FOE78_07110"/>
<dbReference type="Proteomes" id="UP000319263">
    <property type="component" value="Chromosome"/>
</dbReference>
<gene>
    <name evidence="1" type="ORF">FOE78_07110</name>
</gene>
<dbReference type="PANTHER" id="PTHR33361">
    <property type="entry name" value="GLR0591 PROTEIN"/>
    <property type="match status" value="1"/>
</dbReference>
<dbReference type="PANTHER" id="PTHR33361:SF2">
    <property type="entry name" value="DUF885 DOMAIN-CONTAINING PROTEIN"/>
    <property type="match status" value="1"/>
</dbReference>
<protein>
    <submittedName>
        <fullName evidence="1">DUF885 domain-containing protein</fullName>
    </submittedName>
</protein>
<evidence type="ECO:0000313" key="1">
    <source>
        <dbReference type="EMBL" id="QDP95707.1"/>
    </source>
</evidence>
<organism evidence="1 2">
    <name type="scientific">Microlunatus elymi</name>
    <dbReference type="NCBI Taxonomy" id="2596828"/>
    <lineage>
        <taxon>Bacteria</taxon>
        <taxon>Bacillati</taxon>
        <taxon>Actinomycetota</taxon>
        <taxon>Actinomycetes</taxon>
        <taxon>Propionibacteriales</taxon>
        <taxon>Propionibacteriaceae</taxon>
        <taxon>Microlunatus</taxon>
    </lineage>
</organism>